<dbReference type="EMBL" id="JAGFBS010000084">
    <property type="protein sequence ID" value="KAG6369386.1"/>
    <property type="molecule type" value="Genomic_DNA"/>
</dbReference>
<dbReference type="OrthoDB" id="2674601at2759"/>
<keyword evidence="2" id="KW-1185">Reference proteome</keyword>
<dbReference type="AlphaFoldDB" id="A0A8I2YCJ9"/>
<organism evidence="1 2">
    <name type="scientific">Boletus reticuloceps</name>
    <dbReference type="NCBI Taxonomy" id="495285"/>
    <lineage>
        <taxon>Eukaryota</taxon>
        <taxon>Fungi</taxon>
        <taxon>Dikarya</taxon>
        <taxon>Basidiomycota</taxon>
        <taxon>Agaricomycotina</taxon>
        <taxon>Agaricomycetes</taxon>
        <taxon>Agaricomycetidae</taxon>
        <taxon>Boletales</taxon>
        <taxon>Boletineae</taxon>
        <taxon>Boletaceae</taxon>
        <taxon>Boletoideae</taxon>
        <taxon>Boletus</taxon>
    </lineage>
</organism>
<comment type="caution">
    <text evidence="1">The sequence shown here is derived from an EMBL/GenBank/DDBJ whole genome shotgun (WGS) entry which is preliminary data.</text>
</comment>
<dbReference type="Proteomes" id="UP000683000">
    <property type="component" value="Unassembled WGS sequence"/>
</dbReference>
<gene>
    <name evidence="1" type="ORF">JVT61DRAFT_14918</name>
</gene>
<reference evidence="1" key="1">
    <citation type="submission" date="2021-03" db="EMBL/GenBank/DDBJ databases">
        <title>Evolutionary innovations through gain and loss of genes in the ectomycorrhizal Boletales.</title>
        <authorList>
            <person name="Wu G."/>
            <person name="Miyauchi S."/>
            <person name="Morin E."/>
            <person name="Yang Z.-L."/>
            <person name="Xu J."/>
            <person name="Martin F.M."/>
        </authorList>
    </citation>
    <scope>NUCLEOTIDE SEQUENCE</scope>
    <source>
        <strain evidence="1">BR01</strain>
    </source>
</reference>
<evidence type="ECO:0000313" key="2">
    <source>
        <dbReference type="Proteomes" id="UP000683000"/>
    </source>
</evidence>
<evidence type="ECO:0000313" key="1">
    <source>
        <dbReference type="EMBL" id="KAG6369386.1"/>
    </source>
</evidence>
<protein>
    <submittedName>
        <fullName evidence="1">Uncharacterized protein</fullName>
    </submittedName>
</protein>
<accession>A0A8I2YCJ9</accession>
<sequence length="214" mass="24949">MYLCLSGEDAWVDLPTRLQVIDDLSNICQGYSFPEEPPFQNKRFTFFLSLVERGGLGTCMVDGTWAWDHVAIKDFVNSAGWPWGHVIHALYISVHLSTCPTQFLQHQIRNVNHPCNIFFQGEEEFFFMRYQIHVFCVTIHVSRLNLSHLRYLCITNGKQTNPEEFCRDLPKRNYEAFSCMGCKRLPTRDDYARAPVYLPKQVLCLHQRSTCWGC</sequence>
<proteinExistence type="predicted"/>
<name>A0A8I2YCJ9_9AGAM</name>